<evidence type="ECO:0000313" key="1">
    <source>
        <dbReference type="EMBL" id="KAK8857748.1"/>
    </source>
</evidence>
<name>A0ABR2I6V2_9EUKA</name>
<sequence length="107" mass="12916">MLHDVVKDCLEQHGRGRNPKNGLKNILFLLLYYVRRYLQYESVRAFSRIPESTFKGILENYIPKITSRLVSKFIIYIYMIKDVNLGNLKYKTLKLRKIYEILFTKYF</sequence>
<comment type="caution">
    <text evidence="1">The sequence shown here is derived from an EMBL/GenBank/DDBJ whole genome shotgun (WGS) entry which is preliminary data.</text>
</comment>
<protein>
    <submittedName>
        <fullName evidence="1">Uncharacterized protein</fullName>
    </submittedName>
</protein>
<organism evidence="1 2">
    <name type="scientific">Tritrichomonas musculus</name>
    <dbReference type="NCBI Taxonomy" id="1915356"/>
    <lineage>
        <taxon>Eukaryota</taxon>
        <taxon>Metamonada</taxon>
        <taxon>Parabasalia</taxon>
        <taxon>Tritrichomonadida</taxon>
        <taxon>Tritrichomonadidae</taxon>
        <taxon>Tritrichomonas</taxon>
    </lineage>
</organism>
<reference evidence="1 2" key="1">
    <citation type="submission" date="2024-04" db="EMBL/GenBank/DDBJ databases">
        <title>Tritrichomonas musculus Genome.</title>
        <authorList>
            <person name="Alves-Ferreira E."/>
            <person name="Grigg M."/>
            <person name="Lorenzi H."/>
            <person name="Galac M."/>
        </authorList>
    </citation>
    <scope>NUCLEOTIDE SEQUENCE [LARGE SCALE GENOMIC DNA]</scope>
    <source>
        <strain evidence="1 2">EAF2021</strain>
    </source>
</reference>
<dbReference type="Proteomes" id="UP001470230">
    <property type="component" value="Unassembled WGS sequence"/>
</dbReference>
<gene>
    <name evidence="1" type="ORF">M9Y10_016158</name>
</gene>
<dbReference type="EMBL" id="JAPFFF010000020">
    <property type="protein sequence ID" value="KAK8857748.1"/>
    <property type="molecule type" value="Genomic_DNA"/>
</dbReference>
<accession>A0ABR2I6V2</accession>
<evidence type="ECO:0000313" key="2">
    <source>
        <dbReference type="Proteomes" id="UP001470230"/>
    </source>
</evidence>
<proteinExistence type="predicted"/>
<keyword evidence="2" id="KW-1185">Reference proteome</keyword>